<proteinExistence type="predicted"/>
<organism evidence="1 2">
    <name type="scientific">Quercus suber</name>
    <name type="common">Cork oak</name>
    <dbReference type="NCBI Taxonomy" id="58331"/>
    <lineage>
        <taxon>Eukaryota</taxon>
        <taxon>Viridiplantae</taxon>
        <taxon>Streptophyta</taxon>
        <taxon>Embryophyta</taxon>
        <taxon>Tracheophyta</taxon>
        <taxon>Spermatophyta</taxon>
        <taxon>Magnoliopsida</taxon>
        <taxon>eudicotyledons</taxon>
        <taxon>Gunneridae</taxon>
        <taxon>Pentapetalae</taxon>
        <taxon>rosids</taxon>
        <taxon>fabids</taxon>
        <taxon>Fagales</taxon>
        <taxon>Fagaceae</taxon>
        <taxon>Quercus</taxon>
    </lineage>
</organism>
<keyword evidence="2" id="KW-1185">Reference proteome</keyword>
<dbReference type="AlphaFoldDB" id="A0AAW0IZ35"/>
<reference evidence="1 2" key="1">
    <citation type="journal article" date="2018" name="Sci. Data">
        <title>The draft genome sequence of cork oak.</title>
        <authorList>
            <person name="Ramos A.M."/>
            <person name="Usie A."/>
            <person name="Barbosa P."/>
            <person name="Barros P.M."/>
            <person name="Capote T."/>
            <person name="Chaves I."/>
            <person name="Simoes F."/>
            <person name="Abreu I."/>
            <person name="Carrasquinho I."/>
            <person name="Faro C."/>
            <person name="Guimaraes J.B."/>
            <person name="Mendonca D."/>
            <person name="Nobrega F."/>
            <person name="Rodrigues L."/>
            <person name="Saibo N.J.M."/>
            <person name="Varela M.C."/>
            <person name="Egas C."/>
            <person name="Matos J."/>
            <person name="Miguel C.M."/>
            <person name="Oliveira M.M."/>
            <person name="Ricardo C.P."/>
            <person name="Goncalves S."/>
        </authorList>
    </citation>
    <scope>NUCLEOTIDE SEQUENCE [LARGE SCALE GENOMIC DNA]</scope>
    <source>
        <strain evidence="2">cv. HL8</strain>
    </source>
</reference>
<gene>
    <name evidence="1" type="ORF">CFP56_039592</name>
</gene>
<evidence type="ECO:0000313" key="1">
    <source>
        <dbReference type="EMBL" id="KAK7819717.1"/>
    </source>
</evidence>
<sequence>MLMMSARIVYQRPSKVIAAMEALITATAASLTAWEQPMYTKLMLLISTIVTWEACAARKNACKLGEEVLQMFLKLTLPIRKTPNTDETDLQQWW</sequence>
<dbReference type="EMBL" id="PKMF04000767">
    <property type="protein sequence ID" value="KAK7819717.1"/>
    <property type="molecule type" value="Genomic_DNA"/>
</dbReference>
<protein>
    <submittedName>
        <fullName evidence="1">Uncharacterized protein</fullName>
    </submittedName>
</protein>
<name>A0AAW0IZ35_QUESU</name>
<comment type="caution">
    <text evidence="1">The sequence shown here is derived from an EMBL/GenBank/DDBJ whole genome shotgun (WGS) entry which is preliminary data.</text>
</comment>
<evidence type="ECO:0000313" key="2">
    <source>
        <dbReference type="Proteomes" id="UP000237347"/>
    </source>
</evidence>
<accession>A0AAW0IZ35</accession>
<dbReference type="Proteomes" id="UP000237347">
    <property type="component" value="Unassembled WGS sequence"/>
</dbReference>